<proteinExistence type="predicted"/>
<keyword evidence="3" id="KW-1185">Reference proteome</keyword>
<feature type="region of interest" description="Disordered" evidence="1">
    <location>
        <begin position="1"/>
        <end position="27"/>
    </location>
</feature>
<organism evidence="2 3">
    <name type="scientific">Puccinia triticina</name>
    <dbReference type="NCBI Taxonomy" id="208348"/>
    <lineage>
        <taxon>Eukaryota</taxon>
        <taxon>Fungi</taxon>
        <taxon>Dikarya</taxon>
        <taxon>Basidiomycota</taxon>
        <taxon>Pucciniomycotina</taxon>
        <taxon>Pucciniomycetes</taxon>
        <taxon>Pucciniales</taxon>
        <taxon>Pucciniaceae</taxon>
        <taxon>Puccinia</taxon>
    </lineage>
</organism>
<sequence>MAFPKATARDKDRSRAPMISNLQQEHLRGDREMSEVFGLEELRPAVDSSSSAIMDRPVIGLIGWNFCDPAKPKAMEY</sequence>
<evidence type="ECO:0000313" key="3">
    <source>
        <dbReference type="Proteomes" id="UP001164743"/>
    </source>
</evidence>
<evidence type="ECO:0000313" key="2">
    <source>
        <dbReference type="EMBL" id="WAQ88268.1"/>
    </source>
</evidence>
<dbReference type="EMBL" id="CP110429">
    <property type="protein sequence ID" value="WAQ88268.1"/>
    <property type="molecule type" value="Genomic_DNA"/>
</dbReference>
<dbReference type="GeneID" id="77813493"/>
<dbReference type="Proteomes" id="UP001164743">
    <property type="component" value="Chromosome 9A"/>
</dbReference>
<dbReference type="RefSeq" id="XP_053023823.1">
    <property type="nucleotide sequence ID" value="XM_053172598.1"/>
</dbReference>
<evidence type="ECO:0000256" key="1">
    <source>
        <dbReference type="SAM" id="MobiDB-lite"/>
    </source>
</evidence>
<accession>A0ABY7CSM0</accession>
<gene>
    <name evidence="2" type="ORF">PtA15_9A395</name>
</gene>
<reference evidence="2" key="1">
    <citation type="submission" date="2022-10" db="EMBL/GenBank/DDBJ databases">
        <title>Puccinia triticina Genome sequencing and assembly.</title>
        <authorList>
            <person name="Li C."/>
        </authorList>
    </citation>
    <scope>NUCLEOTIDE SEQUENCE</scope>
    <source>
        <strain evidence="2">Pt15</strain>
    </source>
</reference>
<name>A0ABY7CSM0_9BASI</name>
<protein>
    <submittedName>
        <fullName evidence="2">Uncharacterized protein</fullName>
    </submittedName>
</protein>